<dbReference type="RefSeq" id="WP_349299618.1">
    <property type="nucleotide sequence ID" value="NZ_JBEDNQ010000007.1"/>
</dbReference>
<feature type="compositionally biased region" description="Pro residues" evidence="1">
    <location>
        <begin position="198"/>
        <end position="210"/>
    </location>
</feature>
<reference evidence="2 3" key="1">
    <citation type="submission" date="2024-03" db="EMBL/GenBank/DDBJ databases">
        <title>Draft genome sequence of Pseudonocardia nematodicida JCM 31783.</title>
        <authorList>
            <person name="Butdee W."/>
            <person name="Duangmal K."/>
        </authorList>
    </citation>
    <scope>NUCLEOTIDE SEQUENCE [LARGE SCALE GENOMIC DNA]</scope>
    <source>
        <strain evidence="2 3">JCM 31783</strain>
    </source>
</reference>
<feature type="compositionally biased region" description="Low complexity" evidence="1">
    <location>
        <begin position="149"/>
        <end position="164"/>
    </location>
</feature>
<dbReference type="Proteomes" id="UP001494902">
    <property type="component" value="Unassembled WGS sequence"/>
</dbReference>
<proteinExistence type="predicted"/>
<dbReference type="EMBL" id="JBEDNQ010000007">
    <property type="protein sequence ID" value="MEQ3552567.1"/>
    <property type="molecule type" value="Genomic_DNA"/>
</dbReference>
<feature type="compositionally biased region" description="Low complexity" evidence="1">
    <location>
        <begin position="43"/>
        <end position="61"/>
    </location>
</feature>
<protein>
    <submittedName>
        <fullName evidence="2">Uncharacterized protein</fullName>
    </submittedName>
</protein>
<evidence type="ECO:0000313" key="3">
    <source>
        <dbReference type="Proteomes" id="UP001494902"/>
    </source>
</evidence>
<gene>
    <name evidence="2" type="ORF">WIS52_19000</name>
</gene>
<keyword evidence="3" id="KW-1185">Reference proteome</keyword>
<evidence type="ECO:0000313" key="2">
    <source>
        <dbReference type="EMBL" id="MEQ3552567.1"/>
    </source>
</evidence>
<sequence>MRTTGWWVPRGGVVGAGPAAALTLTVLLALPACGARIEGTAWPEGQGPAVPPGAATTAAPAPEGPPTSFRVPGAPAAGSPELGGPATGDPESGPGPTGAPDGPSPRDGAQRDGAQDTGDTGPADGEPAGDEAADGGERADDPSSGGRGPDSSTGTPAPERSPAGPAAPDPPAPGTSGEPTRVVPPIPVGSSPGKAPAPRTPTAPATPPPLTADVVDDECLLDDAALTGLLGAAPDAPAANGVVARPDGTRIRACFAAGGPATVSVNVYAANRGTPAERVRAAAGARPLSGTADGTVAALLDTVAGTALQVGTARHLITVAVDGHAPSDEAWRTAARAAVARLAGR</sequence>
<organism evidence="2 3">
    <name type="scientific">Pseudonocardia nematodicida</name>
    <dbReference type="NCBI Taxonomy" id="1206997"/>
    <lineage>
        <taxon>Bacteria</taxon>
        <taxon>Bacillati</taxon>
        <taxon>Actinomycetota</taxon>
        <taxon>Actinomycetes</taxon>
        <taxon>Pseudonocardiales</taxon>
        <taxon>Pseudonocardiaceae</taxon>
        <taxon>Pseudonocardia</taxon>
    </lineage>
</organism>
<feature type="compositionally biased region" description="Low complexity" evidence="1">
    <location>
        <begin position="188"/>
        <end position="197"/>
    </location>
</feature>
<evidence type="ECO:0000256" key="1">
    <source>
        <dbReference type="SAM" id="MobiDB-lite"/>
    </source>
</evidence>
<name>A0ABV1KDN1_9PSEU</name>
<comment type="caution">
    <text evidence="2">The sequence shown here is derived from an EMBL/GenBank/DDBJ whole genome shotgun (WGS) entry which is preliminary data.</text>
</comment>
<feature type="region of interest" description="Disordered" evidence="1">
    <location>
        <begin position="43"/>
        <end position="213"/>
    </location>
</feature>
<accession>A0ABV1KDN1</accession>